<feature type="region of interest" description="Disordered" evidence="1">
    <location>
        <begin position="162"/>
        <end position="311"/>
    </location>
</feature>
<organism evidence="3 4">
    <name type="scientific">Cercospora berteroae</name>
    <dbReference type="NCBI Taxonomy" id="357750"/>
    <lineage>
        <taxon>Eukaryota</taxon>
        <taxon>Fungi</taxon>
        <taxon>Dikarya</taxon>
        <taxon>Ascomycota</taxon>
        <taxon>Pezizomycotina</taxon>
        <taxon>Dothideomycetes</taxon>
        <taxon>Dothideomycetidae</taxon>
        <taxon>Mycosphaerellales</taxon>
        <taxon>Mycosphaerellaceae</taxon>
        <taxon>Cercospora</taxon>
    </lineage>
</organism>
<dbReference type="Proteomes" id="UP000237631">
    <property type="component" value="Unassembled WGS sequence"/>
</dbReference>
<feature type="compositionally biased region" description="Low complexity" evidence="1">
    <location>
        <begin position="162"/>
        <end position="186"/>
    </location>
</feature>
<accession>A0A2S6BQ82</accession>
<proteinExistence type="predicted"/>
<feature type="compositionally biased region" description="Polar residues" evidence="1">
    <location>
        <begin position="210"/>
        <end position="225"/>
    </location>
</feature>
<feature type="compositionally biased region" description="Low complexity" evidence="1">
    <location>
        <begin position="226"/>
        <end position="311"/>
    </location>
</feature>
<keyword evidence="4" id="KW-1185">Reference proteome</keyword>
<feature type="chain" id="PRO_5015708569" description="Apple domain-containing protein" evidence="2">
    <location>
        <begin position="25"/>
        <end position="347"/>
    </location>
</feature>
<dbReference type="EMBL" id="PNEN01001801">
    <property type="protein sequence ID" value="PPJ49610.1"/>
    <property type="molecule type" value="Genomic_DNA"/>
</dbReference>
<reference evidence="4" key="1">
    <citation type="journal article" date="2017" name="bioRxiv">
        <title>Conservation of a gene cluster reveals novel cercosporin biosynthetic mechanisms and extends production to the genus Colletotrichum.</title>
        <authorList>
            <person name="de Jonge R."/>
            <person name="Ebert M.K."/>
            <person name="Huitt-Roehl C.R."/>
            <person name="Pal P."/>
            <person name="Suttle J.C."/>
            <person name="Spanner R.E."/>
            <person name="Neubauer J.D."/>
            <person name="Jurick W.M.II."/>
            <person name="Stott K.A."/>
            <person name="Secor G.A."/>
            <person name="Thomma B.P.H.J."/>
            <person name="Van de Peer Y."/>
            <person name="Townsend C.A."/>
            <person name="Bolton M.D."/>
        </authorList>
    </citation>
    <scope>NUCLEOTIDE SEQUENCE [LARGE SCALE GENOMIC DNA]</scope>
    <source>
        <strain evidence="4">CBS538.71</strain>
    </source>
</reference>
<dbReference type="OrthoDB" id="3637552at2759"/>
<feature type="compositionally biased region" description="Low complexity" evidence="1">
    <location>
        <begin position="198"/>
        <end position="208"/>
    </location>
</feature>
<dbReference type="AlphaFoldDB" id="A0A2S6BQ82"/>
<gene>
    <name evidence="3" type="ORF">CBER1_01949</name>
</gene>
<evidence type="ECO:0000256" key="1">
    <source>
        <dbReference type="SAM" id="MobiDB-lite"/>
    </source>
</evidence>
<name>A0A2S6BQ82_9PEZI</name>
<dbReference type="STRING" id="357750.A0A2S6BQ82"/>
<sequence>MARFSHRICNLAVASFILYGAAKAQRTVTVVPMPNPDAASETSTEPTTASVAPAASGVSCPADDGRNYTGYAGSYYVECDMEIGGLLLDNDMANKLKRQAMTPETCMAGCQMYGDSCAGVNYRPGSCVYLGSVNTLSPSEGTIALLKAALLAGPPTTYPTASFPATTTSSSASVSSGASEQSSSAAGDVELPGGYPGGPSVSSAVPTVLFETSTTASSNEVPNSYATGGAPPSTPSSAATSTSTGASPSIPSSTATSSTTGVSAGPNTSSSGSSFASSTQPNTTPQSTTTGTLTSVSVSTLPSASSSGASTVNICSGVRTRTTTITTTSTLTTCLPEQTCPTAHYKL</sequence>
<evidence type="ECO:0000313" key="3">
    <source>
        <dbReference type="EMBL" id="PPJ49610.1"/>
    </source>
</evidence>
<feature type="signal peptide" evidence="2">
    <location>
        <begin position="1"/>
        <end position="24"/>
    </location>
</feature>
<evidence type="ECO:0000313" key="4">
    <source>
        <dbReference type="Proteomes" id="UP000237631"/>
    </source>
</evidence>
<comment type="caution">
    <text evidence="3">The sequence shown here is derived from an EMBL/GenBank/DDBJ whole genome shotgun (WGS) entry which is preliminary data.</text>
</comment>
<keyword evidence="2" id="KW-0732">Signal</keyword>
<protein>
    <recommendedName>
        <fullName evidence="5">Apple domain-containing protein</fullName>
    </recommendedName>
</protein>
<evidence type="ECO:0000256" key="2">
    <source>
        <dbReference type="SAM" id="SignalP"/>
    </source>
</evidence>
<evidence type="ECO:0008006" key="5">
    <source>
        <dbReference type="Google" id="ProtNLM"/>
    </source>
</evidence>